<feature type="region of interest" description="Disordered" evidence="14">
    <location>
        <begin position="157"/>
        <end position="177"/>
    </location>
</feature>
<evidence type="ECO:0000256" key="12">
    <source>
        <dbReference type="ARBA" id="ARBA00023136"/>
    </source>
</evidence>
<dbReference type="PANTHER" id="PTHR43078:SF6">
    <property type="entry name" value="UDP-GLUCURONIC ACID DECARBOXYLASE 1"/>
    <property type="match status" value="1"/>
</dbReference>
<evidence type="ECO:0000256" key="2">
    <source>
        <dbReference type="ARBA" id="ARBA00004447"/>
    </source>
</evidence>
<dbReference type="EMBL" id="HBIC01060210">
    <property type="protein sequence ID" value="CAE0302047.1"/>
    <property type="molecule type" value="Transcribed_RNA"/>
</dbReference>
<evidence type="ECO:0000256" key="3">
    <source>
        <dbReference type="ARBA" id="ARBA00005100"/>
    </source>
</evidence>
<accession>A0A7S3HQU8</accession>
<evidence type="ECO:0000256" key="5">
    <source>
        <dbReference type="ARBA" id="ARBA00012290"/>
    </source>
</evidence>
<keyword evidence="11" id="KW-0333">Golgi apparatus</keyword>
<evidence type="ECO:0000256" key="1">
    <source>
        <dbReference type="ARBA" id="ARBA00001911"/>
    </source>
</evidence>
<reference evidence="16" key="1">
    <citation type="submission" date="2021-01" db="EMBL/GenBank/DDBJ databases">
        <authorList>
            <person name="Corre E."/>
            <person name="Pelletier E."/>
            <person name="Niang G."/>
            <person name="Scheremetjew M."/>
            <person name="Finn R."/>
            <person name="Kale V."/>
            <person name="Holt S."/>
            <person name="Cochrane G."/>
            <person name="Meng A."/>
            <person name="Brown T."/>
            <person name="Cohen L."/>
        </authorList>
    </citation>
    <scope>NUCLEOTIDE SEQUENCE</scope>
    <source>
        <strain evidence="16">CCAP 955/1</strain>
    </source>
</reference>
<keyword evidence="13" id="KW-0456">Lyase</keyword>
<evidence type="ECO:0000256" key="7">
    <source>
        <dbReference type="ARBA" id="ARBA00022793"/>
    </source>
</evidence>
<dbReference type="Pfam" id="PF16363">
    <property type="entry name" value="GDP_Man_Dehyd"/>
    <property type="match status" value="1"/>
</dbReference>
<evidence type="ECO:0000256" key="10">
    <source>
        <dbReference type="ARBA" id="ARBA00023027"/>
    </source>
</evidence>
<comment type="cofactor">
    <cofactor evidence="1">
        <name>NAD(+)</name>
        <dbReference type="ChEBI" id="CHEBI:57540"/>
    </cofactor>
</comment>
<dbReference type="EC" id="4.1.1.35" evidence="5"/>
<evidence type="ECO:0000256" key="11">
    <source>
        <dbReference type="ARBA" id="ARBA00023034"/>
    </source>
</evidence>
<comment type="pathway">
    <text evidence="3">Nucleotide-sugar biosynthesis; UDP-alpha-D-xylose biosynthesis; UDP-alpha-D-xylose from UDP-alpha-D-glucuronate: step 1/1.</text>
</comment>
<feature type="compositionally biased region" description="Basic and acidic residues" evidence="14">
    <location>
        <begin position="163"/>
        <end position="177"/>
    </location>
</feature>
<dbReference type="SUPFAM" id="SSF51735">
    <property type="entry name" value="NAD(P)-binding Rossmann-fold domains"/>
    <property type="match status" value="1"/>
</dbReference>
<keyword evidence="9" id="KW-1133">Transmembrane helix</keyword>
<comment type="similarity">
    <text evidence="4">Belongs to the NAD(P)-dependent epimerase/dehydratase family. UDP-glucuronic acid decarboxylase subfamily.</text>
</comment>
<dbReference type="UniPathway" id="UPA00796">
    <property type="reaction ID" value="UER00771"/>
</dbReference>
<sequence length="177" mass="20202">MNNVDIRLARIFNTYGPGMHPYDGRVVTNFIMQALNGEDITIYGDGSQTRSFSFVDDTVEALMRLMQQDQTVGPVNIGNPNEFTVKELAEIVIELTGSKSKIIYLPLPGDDPKQRRPDITRAKKYLDWEPKVQLREGLKKTISYFEALDLRKFKKPTNHTAHKTTEGEGKVDKLRQM</sequence>
<evidence type="ECO:0000259" key="15">
    <source>
        <dbReference type="Pfam" id="PF16363"/>
    </source>
</evidence>
<keyword evidence="6" id="KW-0812">Transmembrane</keyword>
<keyword evidence="12" id="KW-0472">Membrane</keyword>
<dbReference type="Gene3D" id="3.40.50.720">
    <property type="entry name" value="NAD(P)-binding Rossmann-like Domain"/>
    <property type="match status" value="1"/>
</dbReference>
<evidence type="ECO:0000313" key="16">
    <source>
        <dbReference type="EMBL" id="CAE0302047.1"/>
    </source>
</evidence>
<comment type="subcellular location">
    <subcellularLocation>
        <location evidence="2">Golgi apparatus</location>
        <location evidence="2">Golgi stack membrane</location>
        <topology evidence="2">Single-pass type II membrane protein</topology>
    </subcellularLocation>
</comment>
<evidence type="ECO:0000256" key="6">
    <source>
        <dbReference type="ARBA" id="ARBA00022692"/>
    </source>
</evidence>
<dbReference type="InterPro" id="IPR016040">
    <property type="entry name" value="NAD(P)-bd_dom"/>
</dbReference>
<gene>
    <name evidence="16" type="ORF">SELO1098_LOCUS30903</name>
</gene>
<name>A0A7S3HQU8_9STRA</name>
<evidence type="ECO:0000256" key="8">
    <source>
        <dbReference type="ARBA" id="ARBA00022968"/>
    </source>
</evidence>
<organism evidence="16">
    <name type="scientific">Spumella elongata</name>
    <dbReference type="NCBI Taxonomy" id="89044"/>
    <lineage>
        <taxon>Eukaryota</taxon>
        <taxon>Sar</taxon>
        <taxon>Stramenopiles</taxon>
        <taxon>Ochrophyta</taxon>
        <taxon>Chrysophyceae</taxon>
        <taxon>Chromulinales</taxon>
        <taxon>Chromulinaceae</taxon>
        <taxon>Spumella</taxon>
    </lineage>
</organism>
<dbReference type="GO" id="GO:0032580">
    <property type="term" value="C:Golgi cisterna membrane"/>
    <property type="evidence" value="ECO:0007669"/>
    <property type="project" value="UniProtKB-SubCell"/>
</dbReference>
<proteinExistence type="inferred from homology"/>
<keyword evidence="10" id="KW-0520">NAD</keyword>
<protein>
    <recommendedName>
        <fullName evidence="5">UDP-glucuronate decarboxylase</fullName>
        <ecNumber evidence="5">4.1.1.35</ecNumber>
    </recommendedName>
</protein>
<feature type="domain" description="NAD(P)-binding" evidence="15">
    <location>
        <begin position="5"/>
        <end position="141"/>
    </location>
</feature>
<dbReference type="GO" id="GO:0048040">
    <property type="term" value="F:UDP-glucuronate decarboxylase activity"/>
    <property type="evidence" value="ECO:0007669"/>
    <property type="project" value="UniProtKB-EC"/>
</dbReference>
<dbReference type="InterPro" id="IPR044516">
    <property type="entry name" value="UXS-like"/>
</dbReference>
<evidence type="ECO:0000256" key="9">
    <source>
        <dbReference type="ARBA" id="ARBA00022989"/>
    </source>
</evidence>
<keyword evidence="7" id="KW-0210">Decarboxylase</keyword>
<keyword evidence="8" id="KW-0735">Signal-anchor</keyword>
<dbReference type="PANTHER" id="PTHR43078">
    <property type="entry name" value="UDP-GLUCURONIC ACID DECARBOXYLASE-RELATED"/>
    <property type="match status" value="1"/>
</dbReference>
<dbReference type="AlphaFoldDB" id="A0A7S3HQU8"/>
<evidence type="ECO:0000256" key="14">
    <source>
        <dbReference type="SAM" id="MobiDB-lite"/>
    </source>
</evidence>
<dbReference type="GO" id="GO:0070403">
    <property type="term" value="F:NAD+ binding"/>
    <property type="evidence" value="ECO:0007669"/>
    <property type="project" value="InterPro"/>
</dbReference>
<dbReference type="InterPro" id="IPR036291">
    <property type="entry name" value="NAD(P)-bd_dom_sf"/>
</dbReference>
<evidence type="ECO:0000256" key="4">
    <source>
        <dbReference type="ARBA" id="ARBA00007505"/>
    </source>
</evidence>
<dbReference type="GO" id="GO:0033320">
    <property type="term" value="P:UDP-D-xylose biosynthetic process"/>
    <property type="evidence" value="ECO:0007669"/>
    <property type="project" value="UniProtKB-UniPathway"/>
</dbReference>
<dbReference type="GO" id="GO:0042732">
    <property type="term" value="P:D-xylose metabolic process"/>
    <property type="evidence" value="ECO:0007669"/>
    <property type="project" value="InterPro"/>
</dbReference>
<evidence type="ECO:0000256" key="13">
    <source>
        <dbReference type="ARBA" id="ARBA00023239"/>
    </source>
</evidence>